<dbReference type="HOGENOM" id="CLU_2272105_0_0_4"/>
<organism evidence="3 4">
    <name type="scientific">Caballeronia insecticola</name>
    <dbReference type="NCBI Taxonomy" id="758793"/>
    <lineage>
        <taxon>Bacteria</taxon>
        <taxon>Pseudomonadati</taxon>
        <taxon>Pseudomonadota</taxon>
        <taxon>Betaproteobacteria</taxon>
        <taxon>Burkholderiales</taxon>
        <taxon>Burkholderiaceae</taxon>
        <taxon>Caballeronia</taxon>
    </lineage>
</organism>
<dbReference type="Proteomes" id="UP000013966">
    <property type="component" value="Plasmid p2"/>
</dbReference>
<evidence type="ECO:0008006" key="5">
    <source>
        <dbReference type="Google" id="ProtNLM"/>
    </source>
</evidence>
<keyword evidence="2" id="KW-0732">Signal</keyword>
<evidence type="ECO:0000256" key="2">
    <source>
        <dbReference type="SAM" id="SignalP"/>
    </source>
</evidence>
<dbReference type="EMBL" id="AP013062">
    <property type="protein sequence ID" value="BAO94195.1"/>
    <property type="molecule type" value="Genomic_DNA"/>
</dbReference>
<reference evidence="3 4" key="1">
    <citation type="journal article" date="2013" name="Genome Announc.">
        <title>Complete Genome Sequence of Burkholderia sp. Strain RPE64, Bacterial Symbiont of the Bean Bug Riptortus pedestris.</title>
        <authorList>
            <person name="Shibata T.F."/>
            <person name="Maeda T."/>
            <person name="Nikoh N."/>
            <person name="Yamaguchi K."/>
            <person name="Oshima K."/>
            <person name="Hattori M."/>
            <person name="Nishiyama T."/>
            <person name="Hasebe M."/>
            <person name="Fukatsu T."/>
            <person name="Kikuchi Y."/>
            <person name="Shigenobu S."/>
        </authorList>
    </citation>
    <scope>NUCLEOTIDE SEQUENCE [LARGE SCALE GENOMIC DNA]</scope>
    <source>
        <plasmid evidence="3 4">p2</plasmid>
    </source>
</reference>
<keyword evidence="4" id="KW-1185">Reference proteome</keyword>
<sequence length="102" mass="10641">MKNAFLIRKLVIVAAGAVAALVISAHSAHADTHGATSANVAQRISSQEESPFDRSAKSVQSGGDVGGIGETNWASGSRSNQARSPREVVVSSYSVPMYKARQ</sequence>
<dbReference type="AlphaFoldDB" id="A0A060PRX9"/>
<feature type="compositionally biased region" description="Polar residues" evidence="1">
    <location>
        <begin position="72"/>
        <end position="83"/>
    </location>
</feature>
<geneLocation type="plasmid" evidence="3 4">
    <name>p2</name>
</geneLocation>
<protein>
    <recommendedName>
        <fullName evidence="5">Lipoprotein</fullName>
    </recommendedName>
</protein>
<evidence type="ECO:0000256" key="1">
    <source>
        <dbReference type="SAM" id="MobiDB-lite"/>
    </source>
</evidence>
<gene>
    <name evidence="3" type="ORF">BRPE64_ECDS03130</name>
</gene>
<keyword evidence="3" id="KW-0614">Plasmid</keyword>
<dbReference type="KEGG" id="buo:BRPE64_ECDS03130"/>
<evidence type="ECO:0000313" key="3">
    <source>
        <dbReference type="EMBL" id="BAO94195.1"/>
    </source>
</evidence>
<name>A0A060PRX9_9BURK</name>
<reference evidence="3 4" key="2">
    <citation type="journal article" date="2018" name="Int. J. Syst. Evol. Microbiol.">
        <title>Burkholderia insecticola sp. nov., a gut symbiotic bacterium of the bean bug Riptortus pedestris.</title>
        <authorList>
            <person name="Takeshita K."/>
            <person name="Tamaki H."/>
            <person name="Ohbayashi T."/>
            <person name="Meng X.-Y."/>
            <person name="Sone T."/>
            <person name="Mitani Y."/>
            <person name="Peeters C."/>
            <person name="Kikuchi Y."/>
            <person name="Vandamme P."/>
        </authorList>
    </citation>
    <scope>NUCLEOTIDE SEQUENCE [LARGE SCALE GENOMIC DNA]</scope>
    <source>
        <strain evidence="3">RPE64</strain>
        <plasmid evidence="3 4">p2</plasmid>
    </source>
</reference>
<feature type="region of interest" description="Disordered" evidence="1">
    <location>
        <begin position="30"/>
        <end position="102"/>
    </location>
</feature>
<dbReference type="RefSeq" id="WP_044044254.1">
    <property type="nucleotide sequence ID" value="NC_021295.1"/>
</dbReference>
<feature type="compositionally biased region" description="Polar residues" evidence="1">
    <location>
        <begin position="34"/>
        <end position="49"/>
    </location>
</feature>
<accession>A0A060PRX9</accession>
<evidence type="ECO:0000313" key="4">
    <source>
        <dbReference type="Proteomes" id="UP000013966"/>
    </source>
</evidence>
<feature type="signal peptide" evidence="2">
    <location>
        <begin position="1"/>
        <end position="30"/>
    </location>
</feature>
<feature type="chain" id="PRO_5001585522" description="Lipoprotein" evidence="2">
    <location>
        <begin position="31"/>
        <end position="102"/>
    </location>
</feature>
<proteinExistence type="predicted"/>